<feature type="signal peptide" evidence="6">
    <location>
        <begin position="1"/>
        <end position="20"/>
    </location>
</feature>
<keyword evidence="6" id="KW-0732">Signal</keyword>
<dbReference type="PANTHER" id="PTHR13593">
    <property type="match status" value="1"/>
</dbReference>
<evidence type="ECO:0000313" key="9">
    <source>
        <dbReference type="RefSeq" id="XP_018494744.1"/>
    </source>
</evidence>
<dbReference type="PANTHER" id="PTHR13593:SF103">
    <property type="entry name" value="RE10370P"/>
    <property type="match status" value="1"/>
</dbReference>
<dbReference type="PROSITE" id="PS50007">
    <property type="entry name" value="PIPLC_X_DOMAIN"/>
    <property type="match status" value="1"/>
</dbReference>
<dbReference type="SUPFAM" id="SSF51695">
    <property type="entry name" value="PLC-like phosphodiesterases"/>
    <property type="match status" value="1"/>
</dbReference>
<evidence type="ECO:0000256" key="6">
    <source>
        <dbReference type="SAM" id="SignalP"/>
    </source>
</evidence>
<dbReference type="GeneID" id="108864165"/>
<dbReference type="KEGG" id="goe:108864165"/>
<sequence length="455" mass="52861">MPIWSFRILATLSLLPLIRAYDPFDYREEYNLANLEPEPEVFITLSARVLKGGRNGLAERRVQLNWFNIDVGPDSTQNHTLYLLRRPAGLFRIDEDAVYKKDLGFNSDGQVTTHLIFPRVIFNKSHMHDECMEYWVALVRVEYLTNGVRQRTMVAQNCFKAQPFWMWKNKHSLKHLTLRQMMIPGTHNSGMYSFYNPRALRVMADFKYTQEEDIFNQLAYGIRCLDLRISASGPVDNPKYRIAHDVLSGDASVVEVLQQVKDFIRATNEIVILDFHRFPNGFDNEHSHQRFLEFLRVELGETVVPYNSALDRPLSHIWQMDDGKGRIVICYNARLFSVNQSLHLGVRHLWADTNNQKSLKTYFDKKVCEAEKYGLYYFHAAMAELTPNVVNIIFEGHKGGLRKMADETNPLVARWFRREFRTCANIVATDFFLGADIVSVAISSNIERSKLYRTN</sequence>
<keyword evidence="3" id="KW-0460">Magnesium</keyword>
<evidence type="ECO:0000256" key="5">
    <source>
        <dbReference type="ARBA" id="ARBA00023239"/>
    </source>
</evidence>
<dbReference type="RefSeq" id="XP_018494744.1">
    <property type="nucleotide sequence ID" value="XM_018639228.1"/>
</dbReference>
<dbReference type="Proteomes" id="UP000694867">
    <property type="component" value="Unplaced"/>
</dbReference>
<reference evidence="9" key="1">
    <citation type="submission" date="2025-08" db="UniProtKB">
        <authorList>
            <consortium name="RefSeq"/>
        </authorList>
    </citation>
    <scope>IDENTIFICATION</scope>
</reference>
<dbReference type="AlphaFoldDB" id="A0AAJ7L3M5"/>
<name>A0AAJ7L3M5_9ACAR</name>
<keyword evidence="2" id="KW-0479">Metal-binding</keyword>
<evidence type="ECO:0000256" key="3">
    <source>
        <dbReference type="ARBA" id="ARBA00022842"/>
    </source>
</evidence>
<keyword evidence="5" id="KW-0456">Lyase</keyword>
<dbReference type="SMART" id="SM00148">
    <property type="entry name" value="PLCXc"/>
    <property type="match status" value="1"/>
</dbReference>
<proteinExistence type="predicted"/>
<dbReference type="GO" id="GO:0046872">
    <property type="term" value="F:metal ion binding"/>
    <property type="evidence" value="ECO:0007669"/>
    <property type="project" value="UniProtKB-KW"/>
</dbReference>
<evidence type="ECO:0000256" key="2">
    <source>
        <dbReference type="ARBA" id="ARBA00022723"/>
    </source>
</evidence>
<evidence type="ECO:0000259" key="7">
    <source>
        <dbReference type="SMART" id="SM00148"/>
    </source>
</evidence>
<dbReference type="InterPro" id="IPR000909">
    <property type="entry name" value="PLipase_C_PInositol-sp_X_dom"/>
</dbReference>
<comment type="catalytic activity">
    <reaction evidence="1">
        <text>an N-(acyl)-sphingosylphosphoethanolamine = an N-(acyl)-sphingosyl-1,3-cyclic phosphate + ethanolamine</text>
        <dbReference type="Rhea" id="RHEA:60648"/>
        <dbReference type="ChEBI" id="CHEBI:57603"/>
        <dbReference type="ChEBI" id="CHEBI:143891"/>
        <dbReference type="ChEBI" id="CHEBI:143892"/>
    </reaction>
</comment>
<keyword evidence="4" id="KW-1015">Disulfide bond</keyword>
<organism evidence="8 9">
    <name type="scientific">Galendromus occidentalis</name>
    <name type="common">western predatory mite</name>
    <dbReference type="NCBI Taxonomy" id="34638"/>
    <lineage>
        <taxon>Eukaryota</taxon>
        <taxon>Metazoa</taxon>
        <taxon>Ecdysozoa</taxon>
        <taxon>Arthropoda</taxon>
        <taxon>Chelicerata</taxon>
        <taxon>Arachnida</taxon>
        <taxon>Acari</taxon>
        <taxon>Parasitiformes</taxon>
        <taxon>Mesostigmata</taxon>
        <taxon>Gamasina</taxon>
        <taxon>Phytoseioidea</taxon>
        <taxon>Phytoseiidae</taxon>
        <taxon>Typhlodrominae</taxon>
        <taxon>Galendromus</taxon>
    </lineage>
</organism>
<dbReference type="GO" id="GO:0008081">
    <property type="term" value="F:phosphoric diester hydrolase activity"/>
    <property type="evidence" value="ECO:0007669"/>
    <property type="project" value="InterPro"/>
</dbReference>
<dbReference type="GO" id="GO:0016829">
    <property type="term" value="F:lyase activity"/>
    <property type="evidence" value="ECO:0007669"/>
    <property type="project" value="UniProtKB-KW"/>
</dbReference>
<evidence type="ECO:0000256" key="4">
    <source>
        <dbReference type="ARBA" id="ARBA00023157"/>
    </source>
</evidence>
<feature type="chain" id="PRO_5042577420" evidence="6">
    <location>
        <begin position="21"/>
        <end position="455"/>
    </location>
</feature>
<keyword evidence="8" id="KW-1185">Reference proteome</keyword>
<evidence type="ECO:0000256" key="1">
    <source>
        <dbReference type="ARBA" id="ARBA00000110"/>
    </source>
</evidence>
<dbReference type="GO" id="GO:0006629">
    <property type="term" value="P:lipid metabolic process"/>
    <property type="evidence" value="ECO:0007669"/>
    <property type="project" value="InterPro"/>
</dbReference>
<feature type="domain" description="Phosphatidylinositol-specific phospholipase C X" evidence="7">
    <location>
        <begin position="172"/>
        <end position="332"/>
    </location>
</feature>
<protein>
    <submittedName>
        <fullName evidence="9">PI-PLC X domain-containing protein 3-like</fullName>
    </submittedName>
</protein>
<gene>
    <name evidence="9" type="primary">LOC108864165</name>
</gene>
<dbReference type="InterPro" id="IPR017946">
    <property type="entry name" value="PLC-like_Pdiesterase_TIM-brl"/>
</dbReference>
<evidence type="ECO:0000313" key="8">
    <source>
        <dbReference type="Proteomes" id="UP000694867"/>
    </source>
</evidence>
<accession>A0AAJ7L3M5</accession>
<dbReference type="InterPro" id="IPR051057">
    <property type="entry name" value="PI-PLC_domain"/>
</dbReference>
<dbReference type="Gene3D" id="3.20.20.190">
    <property type="entry name" value="Phosphatidylinositol (PI) phosphodiesterase"/>
    <property type="match status" value="1"/>
</dbReference>